<name>A0ABP4X0N1_9MICO</name>
<dbReference type="Pfam" id="PF02082">
    <property type="entry name" value="Rrf2"/>
    <property type="match status" value="1"/>
</dbReference>
<gene>
    <name evidence="2" type="ORF">GCM10009810_25290</name>
</gene>
<dbReference type="PROSITE" id="PS51197">
    <property type="entry name" value="HTH_RRF2_2"/>
    <property type="match status" value="1"/>
</dbReference>
<dbReference type="SUPFAM" id="SSF46785">
    <property type="entry name" value="Winged helix' DNA-binding domain"/>
    <property type="match status" value="1"/>
</dbReference>
<dbReference type="PANTHER" id="PTHR33221">
    <property type="entry name" value="WINGED HELIX-TURN-HELIX TRANSCRIPTIONAL REGULATOR, RRF2 FAMILY"/>
    <property type="match status" value="1"/>
</dbReference>
<dbReference type="InterPro" id="IPR036390">
    <property type="entry name" value="WH_DNA-bd_sf"/>
</dbReference>
<evidence type="ECO:0000256" key="1">
    <source>
        <dbReference type="ARBA" id="ARBA00023125"/>
    </source>
</evidence>
<accession>A0ABP4X0N1</accession>
<sequence>MTTGAAVAPGRGSGVAAVAACDTITLVDISAKTDYAIRALAMLAEVQTTGGGALSAETLAARQDLPRKFLEAILADLRRGGIVVSTRGAYGGYALARDAGDISLGAVFRVVSGPLAEVRGVRPQDVRYEGAAAHLPTVWVAVRASLRRVLDEVSLADLVAGDLPDHVRHLADDPDAWANR</sequence>
<keyword evidence="1" id="KW-0238">DNA-binding</keyword>
<dbReference type="PANTHER" id="PTHR33221:SF5">
    <property type="entry name" value="HTH-TYPE TRANSCRIPTIONAL REGULATOR ISCR"/>
    <property type="match status" value="1"/>
</dbReference>
<dbReference type="NCBIfam" id="TIGR00738">
    <property type="entry name" value="rrf2_super"/>
    <property type="match status" value="1"/>
</dbReference>
<proteinExistence type="predicted"/>
<evidence type="ECO:0000313" key="3">
    <source>
        <dbReference type="Proteomes" id="UP001501475"/>
    </source>
</evidence>
<reference evidence="3" key="1">
    <citation type="journal article" date="2019" name="Int. J. Syst. Evol. Microbiol.">
        <title>The Global Catalogue of Microorganisms (GCM) 10K type strain sequencing project: providing services to taxonomists for standard genome sequencing and annotation.</title>
        <authorList>
            <consortium name="The Broad Institute Genomics Platform"/>
            <consortium name="The Broad Institute Genome Sequencing Center for Infectious Disease"/>
            <person name="Wu L."/>
            <person name="Ma J."/>
        </authorList>
    </citation>
    <scope>NUCLEOTIDE SEQUENCE [LARGE SCALE GENOMIC DNA]</scope>
    <source>
        <strain evidence="3">JCM 15591</strain>
    </source>
</reference>
<keyword evidence="3" id="KW-1185">Reference proteome</keyword>
<organism evidence="2 3">
    <name type="scientific">Nostocoides vanveenii</name>
    <dbReference type="NCBI Taxonomy" id="330835"/>
    <lineage>
        <taxon>Bacteria</taxon>
        <taxon>Bacillati</taxon>
        <taxon>Actinomycetota</taxon>
        <taxon>Actinomycetes</taxon>
        <taxon>Micrococcales</taxon>
        <taxon>Intrasporangiaceae</taxon>
        <taxon>Nostocoides</taxon>
    </lineage>
</organism>
<dbReference type="Gene3D" id="1.10.10.10">
    <property type="entry name" value="Winged helix-like DNA-binding domain superfamily/Winged helix DNA-binding domain"/>
    <property type="match status" value="1"/>
</dbReference>
<dbReference type="InterPro" id="IPR036388">
    <property type="entry name" value="WH-like_DNA-bd_sf"/>
</dbReference>
<protein>
    <submittedName>
        <fullName evidence="2">RrF2 family transcriptional regulator</fullName>
    </submittedName>
</protein>
<comment type="caution">
    <text evidence="2">The sequence shown here is derived from an EMBL/GenBank/DDBJ whole genome shotgun (WGS) entry which is preliminary data.</text>
</comment>
<dbReference type="InterPro" id="IPR030489">
    <property type="entry name" value="TR_Rrf2-type_CS"/>
</dbReference>
<dbReference type="PROSITE" id="PS01332">
    <property type="entry name" value="HTH_RRF2_1"/>
    <property type="match status" value="1"/>
</dbReference>
<evidence type="ECO:0000313" key="2">
    <source>
        <dbReference type="EMBL" id="GAA1765310.1"/>
    </source>
</evidence>
<dbReference type="Proteomes" id="UP001501475">
    <property type="component" value="Unassembled WGS sequence"/>
</dbReference>
<dbReference type="EMBL" id="BAAAPN010000056">
    <property type="protein sequence ID" value="GAA1765310.1"/>
    <property type="molecule type" value="Genomic_DNA"/>
</dbReference>
<dbReference type="InterPro" id="IPR000944">
    <property type="entry name" value="Tscrpt_reg_Rrf2"/>
</dbReference>